<reference evidence="1 2" key="1">
    <citation type="submission" date="2019-07" db="EMBL/GenBank/DDBJ databases">
        <authorList>
            <person name="Jastrzebski P J."/>
            <person name="Paukszto L."/>
            <person name="Jastrzebski P J."/>
        </authorList>
    </citation>
    <scope>NUCLEOTIDE SEQUENCE [LARGE SCALE GENOMIC DNA]</scope>
    <source>
        <strain evidence="1 2">WMS-il1</strain>
    </source>
</reference>
<protein>
    <submittedName>
        <fullName evidence="1">Uncharacterized protein</fullName>
    </submittedName>
</protein>
<dbReference type="EMBL" id="CABIJS010000002">
    <property type="protein sequence ID" value="VUZ38600.1"/>
    <property type="molecule type" value="Genomic_DNA"/>
</dbReference>
<evidence type="ECO:0000313" key="1">
    <source>
        <dbReference type="EMBL" id="VUZ38600.1"/>
    </source>
</evidence>
<organism evidence="1 2">
    <name type="scientific">Hymenolepis diminuta</name>
    <name type="common">Rat tapeworm</name>
    <dbReference type="NCBI Taxonomy" id="6216"/>
    <lineage>
        <taxon>Eukaryota</taxon>
        <taxon>Metazoa</taxon>
        <taxon>Spiralia</taxon>
        <taxon>Lophotrochozoa</taxon>
        <taxon>Platyhelminthes</taxon>
        <taxon>Cestoda</taxon>
        <taxon>Eucestoda</taxon>
        <taxon>Cyclophyllidea</taxon>
        <taxon>Hymenolepididae</taxon>
        <taxon>Hymenolepis</taxon>
    </lineage>
</organism>
<keyword evidence="2" id="KW-1185">Reference proteome</keyword>
<sequence length="88" mass="10146">MAAISTTWRTERTLDFAIKNNSDQEGLFSNSRTACDSRCSSTTRKKGSRYYPPCATWTRWYFPRLPVDLVTKTDGQLNLRTGVLHIRK</sequence>
<name>A0A564XUG2_HYMDI</name>
<gene>
    <name evidence="1" type="ORF">WMSIL1_LOCUS55</name>
</gene>
<evidence type="ECO:0000313" key="2">
    <source>
        <dbReference type="Proteomes" id="UP000321570"/>
    </source>
</evidence>
<proteinExistence type="predicted"/>
<accession>A0A564XUG2</accession>
<dbReference type="Proteomes" id="UP000321570">
    <property type="component" value="Unassembled WGS sequence"/>
</dbReference>
<dbReference type="AlphaFoldDB" id="A0A564XUG2"/>